<dbReference type="InterPro" id="IPR014752">
    <property type="entry name" value="Arrestin-like_C"/>
</dbReference>
<dbReference type="GO" id="GO:0005829">
    <property type="term" value="C:cytosol"/>
    <property type="evidence" value="ECO:0007669"/>
    <property type="project" value="TreeGrafter"/>
</dbReference>
<dbReference type="GO" id="GO:0031625">
    <property type="term" value="F:ubiquitin protein ligase binding"/>
    <property type="evidence" value="ECO:0007669"/>
    <property type="project" value="TreeGrafter"/>
</dbReference>
<dbReference type="EMBL" id="JAWIZZ010000047">
    <property type="protein sequence ID" value="KAK5779529.1"/>
    <property type="molecule type" value="Genomic_DNA"/>
</dbReference>
<dbReference type="GO" id="GO:0030674">
    <property type="term" value="F:protein-macromolecule adaptor activity"/>
    <property type="evidence" value="ECO:0007669"/>
    <property type="project" value="TreeGrafter"/>
</dbReference>
<protein>
    <recommendedName>
        <fullName evidence="3">Arrestin-like N-terminal domain-containing protein</fullName>
    </recommendedName>
</protein>
<dbReference type="GO" id="GO:0070086">
    <property type="term" value="P:ubiquitin-dependent endocytosis"/>
    <property type="evidence" value="ECO:0007669"/>
    <property type="project" value="TreeGrafter"/>
</dbReference>
<dbReference type="AlphaFoldDB" id="A0AAN7WJN4"/>
<comment type="caution">
    <text evidence="1">The sequence shown here is derived from an EMBL/GenBank/DDBJ whole genome shotgun (WGS) entry which is preliminary data.</text>
</comment>
<accession>A0AAN7WJN4</accession>
<dbReference type="Proteomes" id="UP001306508">
    <property type="component" value="Unassembled WGS sequence"/>
</dbReference>
<keyword evidence="2" id="KW-1185">Reference proteome</keyword>
<dbReference type="Gene3D" id="2.60.40.640">
    <property type="match status" value="1"/>
</dbReference>
<dbReference type="InterPro" id="IPR050357">
    <property type="entry name" value="Arrestin_domain-protein"/>
</dbReference>
<dbReference type="PANTHER" id="PTHR11188">
    <property type="entry name" value="ARRESTIN DOMAIN CONTAINING PROTEIN"/>
    <property type="match status" value="1"/>
</dbReference>
<reference evidence="2" key="1">
    <citation type="submission" date="2023-07" db="EMBL/GenBank/DDBJ databases">
        <title>A draft genome of Kazachstania heterogenica Y-27499.</title>
        <authorList>
            <person name="Donic C."/>
            <person name="Kralova J.S."/>
            <person name="Fidel L."/>
            <person name="Ben-Dor S."/>
            <person name="Jung S."/>
        </authorList>
    </citation>
    <scope>NUCLEOTIDE SEQUENCE [LARGE SCALE GENOMIC DNA]</scope>
    <source>
        <strain evidence="2">Y27499</strain>
    </source>
</reference>
<evidence type="ECO:0008006" key="3">
    <source>
        <dbReference type="Google" id="ProtNLM"/>
    </source>
</evidence>
<organism evidence="1 2">
    <name type="scientific">Arxiozyma heterogenica</name>
    <dbReference type="NCBI Taxonomy" id="278026"/>
    <lineage>
        <taxon>Eukaryota</taxon>
        <taxon>Fungi</taxon>
        <taxon>Dikarya</taxon>
        <taxon>Ascomycota</taxon>
        <taxon>Saccharomycotina</taxon>
        <taxon>Saccharomycetes</taxon>
        <taxon>Saccharomycetales</taxon>
        <taxon>Saccharomycetaceae</taxon>
        <taxon>Arxiozyma</taxon>
    </lineage>
</organism>
<evidence type="ECO:0000313" key="1">
    <source>
        <dbReference type="EMBL" id="KAK5779529.1"/>
    </source>
</evidence>
<proteinExistence type="predicted"/>
<dbReference type="PANTHER" id="PTHR11188:SF168">
    <property type="entry name" value="PROTEIN ECM21-RELATED"/>
    <property type="match status" value="1"/>
</dbReference>
<evidence type="ECO:0000313" key="2">
    <source>
        <dbReference type="Proteomes" id="UP001306508"/>
    </source>
</evidence>
<gene>
    <name evidence="1" type="ORF">RI543_003420</name>
</gene>
<name>A0AAN7WJN4_9SACH</name>
<sequence>MSSDNIFPKGTNLFDISPDSKPVIKNNNYSAYIQLLDKVIYVPTDNLNIVISGTVILKFYRNCHISNITLNFNGSFELYWPEGLINSRTGKKIYHEEHDLINIDYFLFGNNNNSLPDLFVPLNLLTSVNVSRRYSDSAIINNTNNNKLKSSFCNGMVFEKGRQYVFSFQYIIPNNKERNHCLPDSIRTDYGICKYQLTLTMICSNESNDKNTDYDKGILISDNKRTKKSKRSGFLSFLLSSHSQKAAIGNLPLTLVHIPTNIITDDLDSIHIFNTWKDSLFYEINIGNRNILLDAYLPLSIHFIPINKMIVLNRINVFLEERLQFNSLIDSNIHRRGNIKKYLLLQHSEAKSGNLLSSLYGDIENKYFQYEMFVPYCLNSYKKVHPDQIINSYVEVLHWLKFELTVIFQGKIYEIVIDTPITVLNKLCSNSNLLLPRYNDVVSNQYLQSTPSLAFFSPKTNRFFPFEVITSNTITDKLSANDIIIPSMVLAGKTNKKIKNNVNNAKRCSLPLINSSKLINNIYQPINLSYDLTTAQAMPKVNVNYTSTSVESQNRDNFIKDSVISPPSYEELFNNKNDGSSGVSNTNITTTVIGNIGSNILKDLNKFEFNYKKSDTNNEKNDIYIQNNKFEVIEQDLSTSHINDSWIPKSLIN</sequence>